<evidence type="ECO:0000256" key="1">
    <source>
        <dbReference type="SAM" id="MobiDB-lite"/>
    </source>
</evidence>
<dbReference type="KEGG" id="shs:STEHIDRAFT_163677"/>
<protein>
    <submittedName>
        <fullName evidence="2">Uncharacterized protein</fullName>
    </submittedName>
</protein>
<feature type="compositionally biased region" description="Basic and acidic residues" evidence="1">
    <location>
        <begin position="369"/>
        <end position="379"/>
    </location>
</feature>
<dbReference type="OrthoDB" id="3269380at2759"/>
<reference evidence="3" key="1">
    <citation type="journal article" date="2012" name="Science">
        <title>The Paleozoic origin of enzymatic lignin decomposition reconstructed from 31 fungal genomes.</title>
        <authorList>
            <person name="Floudas D."/>
            <person name="Binder M."/>
            <person name="Riley R."/>
            <person name="Barry K."/>
            <person name="Blanchette R.A."/>
            <person name="Henrissat B."/>
            <person name="Martinez A.T."/>
            <person name="Otillar R."/>
            <person name="Spatafora J.W."/>
            <person name="Yadav J.S."/>
            <person name="Aerts A."/>
            <person name="Benoit I."/>
            <person name="Boyd A."/>
            <person name="Carlson A."/>
            <person name="Copeland A."/>
            <person name="Coutinho P.M."/>
            <person name="de Vries R.P."/>
            <person name="Ferreira P."/>
            <person name="Findley K."/>
            <person name="Foster B."/>
            <person name="Gaskell J."/>
            <person name="Glotzer D."/>
            <person name="Gorecki P."/>
            <person name="Heitman J."/>
            <person name="Hesse C."/>
            <person name="Hori C."/>
            <person name="Igarashi K."/>
            <person name="Jurgens J.A."/>
            <person name="Kallen N."/>
            <person name="Kersten P."/>
            <person name="Kohler A."/>
            <person name="Kuees U."/>
            <person name="Kumar T.K.A."/>
            <person name="Kuo A."/>
            <person name="LaButti K."/>
            <person name="Larrondo L.F."/>
            <person name="Lindquist E."/>
            <person name="Ling A."/>
            <person name="Lombard V."/>
            <person name="Lucas S."/>
            <person name="Lundell T."/>
            <person name="Martin R."/>
            <person name="McLaughlin D.J."/>
            <person name="Morgenstern I."/>
            <person name="Morin E."/>
            <person name="Murat C."/>
            <person name="Nagy L.G."/>
            <person name="Nolan M."/>
            <person name="Ohm R.A."/>
            <person name="Patyshakuliyeva A."/>
            <person name="Rokas A."/>
            <person name="Ruiz-Duenas F.J."/>
            <person name="Sabat G."/>
            <person name="Salamov A."/>
            <person name="Samejima M."/>
            <person name="Schmutz J."/>
            <person name="Slot J.C."/>
            <person name="St John F."/>
            <person name="Stenlid J."/>
            <person name="Sun H."/>
            <person name="Sun S."/>
            <person name="Syed K."/>
            <person name="Tsang A."/>
            <person name="Wiebenga A."/>
            <person name="Young D."/>
            <person name="Pisabarro A."/>
            <person name="Eastwood D.C."/>
            <person name="Martin F."/>
            <person name="Cullen D."/>
            <person name="Grigoriev I.V."/>
            <person name="Hibbett D.S."/>
        </authorList>
    </citation>
    <scope>NUCLEOTIDE SEQUENCE [LARGE SCALE GENOMIC DNA]</scope>
    <source>
        <strain evidence="3">FP-91666</strain>
    </source>
</reference>
<dbReference type="EMBL" id="JH687404">
    <property type="protein sequence ID" value="EIM79490.1"/>
    <property type="molecule type" value="Genomic_DNA"/>
</dbReference>
<feature type="compositionally biased region" description="Gly residues" evidence="1">
    <location>
        <begin position="313"/>
        <end position="327"/>
    </location>
</feature>
<feature type="region of interest" description="Disordered" evidence="1">
    <location>
        <begin position="274"/>
        <end position="385"/>
    </location>
</feature>
<dbReference type="AlphaFoldDB" id="R7RX99"/>
<keyword evidence="3" id="KW-1185">Reference proteome</keyword>
<organism evidence="2 3">
    <name type="scientific">Stereum hirsutum (strain FP-91666)</name>
    <name type="common">White-rot fungus</name>
    <dbReference type="NCBI Taxonomy" id="721885"/>
    <lineage>
        <taxon>Eukaryota</taxon>
        <taxon>Fungi</taxon>
        <taxon>Dikarya</taxon>
        <taxon>Basidiomycota</taxon>
        <taxon>Agaricomycotina</taxon>
        <taxon>Agaricomycetes</taxon>
        <taxon>Russulales</taxon>
        <taxon>Stereaceae</taxon>
        <taxon>Stereum</taxon>
    </lineage>
</organism>
<feature type="compositionally biased region" description="Basic and acidic residues" evidence="1">
    <location>
        <begin position="289"/>
        <end position="312"/>
    </location>
</feature>
<proteinExistence type="predicted"/>
<evidence type="ECO:0000313" key="2">
    <source>
        <dbReference type="EMBL" id="EIM79490.1"/>
    </source>
</evidence>
<name>R7RX99_STEHR</name>
<dbReference type="RefSeq" id="XP_007311445.1">
    <property type="nucleotide sequence ID" value="XM_007311383.1"/>
</dbReference>
<accession>R7RX99</accession>
<dbReference type="eggNOG" id="ENOG502SVP0">
    <property type="taxonomic scope" value="Eukaryota"/>
</dbReference>
<evidence type="ECO:0000313" key="3">
    <source>
        <dbReference type="Proteomes" id="UP000053927"/>
    </source>
</evidence>
<gene>
    <name evidence="2" type="ORF">STEHIDRAFT_163677</name>
</gene>
<dbReference type="GeneID" id="18802410"/>
<sequence>MYDGAEYEDTYGMGRMDWTLDKSLEHDPFDQWDANPRSRPPDALECGICSNFTCCGLTIPDMHDLLAHFEDSHVLVLKTSLRNRCLSVLRPASQTSPSPYSYQNDEYDPEPFVLSYPQPPFLPSPSPTPSFSSATQTFSSPGVCIPSGSRASTPELSAAGSDFDPVSSSPSSAFSPLSPFIPYPSAFSAAMSDDPAYSLLHATSLSRRGDCLAIDMETEGTTSIYAHPGEVGAQAQTQTERTTLESNINLPTSHPILSLPPASFSLPASTSATRLTPAAKAKKTKTSSHARDRGFGRRECAEGESKNGRRELGGAGAGGSGGLGLGLGTETQRGPRGKFVSDTMNTMDKLGAGSSSDSGSGSGGAVGDEIGRGSDERTIHPTTSS</sequence>
<dbReference type="Proteomes" id="UP000053927">
    <property type="component" value="Unassembled WGS sequence"/>
</dbReference>